<comment type="caution">
    <text evidence="1">The sequence shown here is derived from an EMBL/GenBank/DDBJ whole genome shotgun (WGS) entry which is preliminary data.</text>
</comment>
<evidence type="ECO:0000313" key="1">
    <source>
        <dbReference type="EMBL" id="KAL2636249.1"/>
    </source>
</evidence>
<dbReference type="Proteomes" id="UP001605036">
    <property type="component" value="Unassembled WGS sequence"/>
</dbReference>
<dbReference type="AlphaFoldDB" id="A0ABD1Z2C2"/>
<evidence type="ECO:0000313" key="2">
    <source>
        <dbReference type="Proteomes" id="UP001605036"/>
    </source>
</evidence>
<name>A0ABD1Z2C2_9MARC</name>
<sequence>MTKTVPTSSNEDLDTFWPFRFWTFLRMSRSADMDDLLQHRYGEQLAALLHEFWNRLIMVKLRCQAEKVLRRMNN</sequence>
<keyword evidence="2" id="KW-1185">Reference proteome</keyword>
<dbReference type="EMBL" id="JBHFFA010000003">
    <property type="protein sequence ID" value="KAL2636249.1"/>
    <property type="molecule type" value="Genomic_DNA"/>
</dbReference>
<organism evidence="1 2">
    <name type="scientific">Riccia fluitans</name>
    <dbReference type="NCBI Taxonomy" id="41844"/>
    <lineage>
        <taxon>Eukaryota</taxon>
        <taxon>Viridiplantae</taxon>
        <taxon>Streptophyta</taxon>
        <taxon>Embryophyta</taxon>
        <taxon>Marchantiophyta</taxon>
        <taxon>Marchantiopsida</taxon>
        <taxon>Marchantiidae</taxon>
        <taxon>Marchantiales</taxon>
        <taxon>Ricciaceae</taxon>
        <taxon>Riccia</taxon>
    </lineage>
</organism>
<protein>
    <submittedName>
        <fullName evidence="1">Uncharacterized protein</fullName>
    </submittedName>
</protein>
<accession>A0ABD1Z2C2</accession>
<gene>
    <name evidence="1" type="ORF">R1flu_007728</name>
</gene>
<reference evidence="1 2" key="1">
    <citation type="submission" date="2024-09" db="EMBL/GenBank/DDBJ databases">
        <title>Chromosome-scale assembly of Riccia fluitans.</title>
        <authorList>
            <person name="Paukszto L."/>
            <person name="Sawicki J."/>
            <person name="Karawczyk K."/>
            <person name="Piernik-Szablinska J."/>
            <person name="Szczecinska M."/>
            <person name="Mazdziarz M."/>
        </authorList>
    </citation>
    <scope>NUCLEOTIDE SEQUENCE [LARGE SCALE GENOMIC DNA]</scope>
    <source>
        <strain evidence="1">Rf_01</strain>
        <tissue evidence="1">Aerial parts of the thallus</tissue>
    </source>
</reference>
<proteinExistence type="predicted"/>